<evidence type="ECO:0000256" key="4">
    <source>
        <dbReference type="SAM" id="Coils"/>
    </source>
</evidence>
<evidence type="ECO:0000256" key="2">
    <source>
        <dbReference type="ARBA" id="ARBA00022771"/>
    </source>
</evidence>
<comment type="caution">
    <text evidence="7">The sequence shown here is derived from an EMBL/GenBank/DDBJ whole genome shotgun (WGS) entry which is preliminary data.</text>
</comment>
<dbReference type="GO" id="GO:0005634">
    <property type="term" value="C:nucleus"/>
    <property type="evidence" value="ECO:0007669"/>
    <property type="project" value="TreeGrafter"/>
</dbReference>
<reference evidence="7" key="1">
    <citation type="submission" date="2020-07" db="EMBL/GenBank/DDBJ databases">
        <authorList>
            <person name="Nazaruddin N."/>
        </authorList>
    </citation>
    <scope>NUCLEOTIDE SEQUENCE</scope>
</reference>
<evidence type="ECO:0000259" key="6">
    <source>
        <dbReference type="PROSITE" id="PS51050"/>
    </source>
</evidence>
<evidence type="ECO:0000313" key="7">
    <source>
        <dbReference type="EMBL" id="CAD1470730.1"/>
    </source>
</evidence>
<organism evidence="7 8">
    <name type="scientific">Heterotrigona itama</name>
    <dbReference type="NCBI Taxonomy" id="395501"/>
    <lineage>
        <taxon>Eukaryota</taxon>
        <taxon>Metazoa</taxon>
        <taxon>Ecdysozoa</taxon>
        <taxon>Arthropoda</taxon>
        <taxon>Hexapoda</taxon>
        <taxon>Insecta</taxon>
        <taxon>Pterygota</taxon>
        <taxon>Neoptera</taxon>
        <taxon>Endopterygota</taxon>
        <taxon>Hymenoptera</taxon>
        <taxon>Apocrita</taxon>
        <taxon>Aculeata</taxon>
        <taxon>Apoidea</taxon>
        <taxon>Anthophila</taxon>
        <taxon>Apidae</taxon>
        <taxon>Heterotrigona</taxon>
    </lineage>
</organism>
<dbReference type="SUPFAM" id="SSF63748">
    <property type="entry name" value="Tudor/PWWP/MBT"/>
    <property type="match status" value="1"/>
</dbReference>
<protein>
    <recommendedName>
        <fullName evidence="9">PWWP domain-containing protein</fullName>
    </recommendedName>
</protein>
<dbReference type="InterPro" id="IPR042778">
    <property type="entry name" value="ZCWPW1/ZCWPW2"/>
</dbReference>
<dbReference type="Gene3D" id="2.30.30.140">
    <property type="match status" value="1"/>
</dbReference>
<evidence type="ECO:0000256" key="1">
    <source>
        <dbReference type="ARBA" id="ARBA00022723"/>
    </source>
</evidence>
<dbReference type="PROSITE" id="PS50812">
    <property type="entry name" value="PWWP"/>
    <property type="match status" value="1"/>
</dbReference>
<evidence type="ECO:0000313" key="8">
    <source>
        <dbReference type="Proteomes" id="UP000752696"/>
    </source>
</evidence>
<keyword evidence="4" id="KW-0175">Coiled coil</keyword>
<dbReference type="GO" id="GO:0008270">
    <property type="term" value="F:zinc ion binding"/>
    <property type="evidence" value="ECO:0007669"/>
    <property type="project" value="UniProtKB-KW"/>
</dbReference>
<gene>
    <name evidence="7" type="ORF">MHI_LOCUS201043</name>
</gene>
<feature type="domain" description="PWWP" evidence="5">
    <location>
        <begin position="278"/>
        <end position="358"/>
    </location>
</feature>
<dbReference type="PROSITE" id="PS51050">
    <property type="entry name" value="ZF_CW"/>
    <property type="match status" value="1"/>
</dbReference>
<dbReference type="EMBL" id="CAJDYZ010003931">
    <property type="protein sequence ID" value="CAD1470730.1"/>
    <property type="molecule type" value="Genomic_DNA"/>
</dbReference>
<dbReference type="OrthoDB" id="757982at2759"/>
<evidence type="ECO:0008006" key="9">
    <source>
        <dbReference type="Google" id="ProtNLM"/>
    </source>
</evidence>
<dbReference type="Proteomes" id="UP000752696">
    <property type="component" value="Unassembled WGS sequence"/>
</dbReference>
<dbReference type="PANTHER" id="PTHR15999:SF2">
    <property type="entry name" value="ZINC FINGER CW-TYPE PWWP DOMAIN PROTEIN 1"/>
    <property type="match status" value="1"/>
</dbReference>
<dbReference type="CDD" id="cd20145">
    <property type="entry name" value="PWWP_ZCWPW1"/>
    <property type="match status" value="1"/>
</dbReference>
<dbReference type="InterPro" id="IPR000313">
    <property type="entry name" value="PWWP_dom"/>
</dbReference>
<dbReference type="AlphaFoldDB" id="A0A6V7GYL3"/>
<feature type="coiled-coil region" evidence="4">
    <location>
        <begin position="139"/>
        <end position="166"/>
    </location>
</feature>
<dbReference type="Pfam" id="PF00855">
    <property type="entry name" value="PWWP"/>
    <property type="match status" value="1"/>
</dbReference>
<proteinExistence type="predicted"/>
<dbReference type="PANTHER" id="PTHR15999">
    <property type="entry name" value="ZINC FINGER CW-TYPE PWWP DOMAIN PROTEIN 1"/>
    <property type="match status" value="1"/>
</dbReference>
<evidence type="ECO:0000259" key="5">
    <source>
        <dbReference type="PROSITE" id="PS50812"/>
    </source>
</evidence>
<dbReference type="Pfam" id="PF07496">
    <property type="entry name" value="zf-CW"/>
    <property type="match status" value="1"/>
</dbReference>
<feature type="domain" description="CW-type" evidence="6">
    <location>
        <begin position="210"/>
        <end position="264"/>
    </location>
</feature>
<keyword evidence="1" id="KW-0479">Metal-binding</keyword>
<keyword evidence="2" id="KW-0863">Zinc-finger</keyword>
<keyword evidence="8" id="KW-1185">Reference proteome</keyword>
<keyword evidence="3" id="KW-0862">Zinc</keyword>
<dbReference type="Gene3D" id="3.30.40.100">
    <property type="match status" value="1"/>
</dbReference>
<accession>A0A6V7GYL3</accession>
<dbReference type="InterPro" id="IPR011124">
    <property type="entry name" value="Znf_CW"/>
</dbReference>
<name>A0A6V7GYL3_9HYME</name>
<sequence length="467" mass="54941">MQRPTRNGMQGRNFLFERSDLNQRTPSLFETWRFTELKCSNSSSNLLSQSNLFCKQSFENTRNTYITPPVEKTHARTPKAPVKFKKQIKKGDLRPKKLHYTDDELDNSSANADSGINVQFDQSSHDMFHKQRATQCNRLDSSQNQMRRLRAKLDMIKMQTDDKENDKSIVENSRNNVVQESVAFNPNAKVLSQCDKNLDWKEKLYWLQPRRDVGLWIECCRKKCKKWRYVEDYHDPVDVPKIWYCEMNSDKSIASCDIPENSKSQAIKTDLIENAYNAGSIVWAHIKGYPWWPGIVNDCPETCTYYKLSKNSLKPVRLYFLSCMIKDTKNEYYVTFFNKDKLESEWISKQNIKSFKTNRYTTLIRKTKFNGIDYKKPLEEAYKMAISSLSLSILERLKRFSFLALYKKFYDINNNLSQIINNNATTDISSDMDTNSDDEIPCSKPKKKQYTLKEYYLDVICKNQDMQ</sequence>
<evidence type="ECO:0000256" key="3">
    <source>
        <dbReference type="ARBA" id="ARBA00022833"/>
    </source>
</evidence>